<dbReference type="CDD" id="cd05911">
    <property type="entry name" value="Firefly_Luc_like"/>
    <property type="match status" value="1"/>
</dbReference>
<dbReference type="Gene3D" id="3.30.300.30">
    <property type="match status" value="1"/>
</dbReference>
<dbReference type="InterPro" id="IPR042099">
    <property type="entry name" value="ANL_N_sf"/>
</dbReference>
<keyword evidence="2" id="KW-1133">Transmembrane helix</keyword>
<dbReference type="InterPro" id="IPR000873">
    <property type="entry name" value="AMP-dep_synth/lig_dom"/>
</dbReference>
<keyword evidence="2" id="KW-0472">Membrane</keyword>
<dbReference type="PROSITE" id="PS00455">
    <property type="entry name" value="AMP_BINDING"/>
    <property type="match status" value="1"/>
</dbReference>
<dbReference type="Pfam" id="PF00501">
    <property type="entry name" value="AMP-binding"/>
    <property type="match status" value="1"/>
</dbReference>
<dbReference type="Gene3D" id="3.40.50.12780">
    <property type="entry name" value="N-terminal domain of ligase-like"/>
    <property type="match status" value="1"/>
</dbReference>
<evidence type="ECO:0000259" key="3">
    <source>
        <dbReference type="Pfam" id="PF00501"/>
    </source>
</evidence>
<dbReference type="PANTHER" id="PTHR24096:SF424">
    <property type="entry name" value="ACETYL-COA SYNTHETASE-LIKE PROTEIN-RELATED"/>
    <property type="match status" value="1"/>
</dbReference>
<sequence length="562" mass="61894">MPTRSRWQIEVPRISLPTYLFDSPTAPLPTTPALISTTSPDKHFLSHAGYRLWSQRLALGLQRAGLAQGGRVLLFSGNSVFFPVVLMGIVMAGGIFTGANPSYVVRELAYQLQDSGASFLICSEGSLATGIEAAKLVGMGEDRIFAFDDGAASFEGRGKSRGNIRHWTTLLASDDDGRPFEWENRDTDDFLNQTIVLNYSSGTTGVPKGVMITHRNYVSNCVQSVHVVSLDPEYKAKIARSRYLCALPMYHAMGQVLFCFQGPVQRVPIFIMPKFDLVAMLEATQRFRITDLIIVPPIVVGMAKHPATPKFDLSAVERVISAAAPLGREVCDEFEKLWEDGGVNVKQAWGMTELTLTGCIFHPKAISTSNAVGELAPNCEIKIVSDDGLQEVSHGERGEVWFRAPSVMKGYWRLPEVTKEAITSDGWLKTGDIGRFDETNYLYIVDRKKDLIKVKGLQVAPAEIEALLLEHPNIADVAVIGVIVKGEEAPRAYAVLQQGSMVTAQEIQDWTAERVSRFKRLTGGVRFVAAIPRIPSGKILRKVLREQAKAEGGDSERRKSKL</sequence>
<dbReference type="InterPro" id="IPR025110">
    <property type="entry name" value="AMP-bd_C"/>
</dbReference>
<name>A0A6A6RDJ1_9PEZI</name>
<dbReference type="InterPro" id="IPR045851">
    <property type="entry name" value="AMP-bd_C_sf"/>
</dbReference>
<dbReference type="AlphaFoldDB" id="A0A6A6RDJ1"/>
<dbReference type="SUPFAM" id="SSF56801">
    <property type="entry name" value="Acetyl-CoA synthetase-like"/>
    <property type="match status" value="1"/>
</dbReference>
<dbReference type="PANTHER" id="PTHR24096">
    <property type="entry name" value="LONG-CHAIN-FATTY-ACID--COA LIGASE"/>
    <property type="match status" value="1"/>
</dbReference>
<keyword evidence="5" id="KW-0436">Ligase</keyword>
<organism evidence="5 6">
    <name type="scientific">Lophium mytilinum</name>
    <dbReference type="NCBI Taxonomy" id="390894"/>
    <lineage>
        <taxon>Eukaryota</taxon>
        <taxon>Fungi</taxon>
        <taxon>Dikarya</taxon>
        <taxon>Ascomycota</taxon>
        <taxon>Pezizomycotina</taxon>
        <taxon>Dothideomycetes</taxon>
        <taxon>Pleosporomycetidae</taxon>
        <taxon>Mytilinidiales</taxon>
        <taxon>Mytilinidiaceae</taxon>
        <taxon>Lophium</taxon>
    </lineage>
</organism>
<feature type="domain" description="AMP-dependent synthetase/ligase" evidence="3">
    <location>
        <begin position="29"/>
        <end position="412"/>
    </location>
</feature>
<dbReference type="Pfam" id="PF13193">
    <property type="entry name" value="AMP-binding_C"/>
    <property type="match status" value="1"/>
</dbReference>
<dbReference type="EMBL" id="MU004181">
    <property type="protein sequence ID" value="KAF2502631.1"/>
    <property type="molecule type" value="Genomic_DNA"/>
</dbReference>
<keyword evidence="2" id="KW-0812">Transmembrane</keyword>
<dbReference type="OrthoDB" id="6509636at2759"/>
<gene>
    <name evidence="5" type="ORF">BU16DRAFT_545898</name>
</gene>
<evidence type="ECO:0000256" key="1">
    <source>
        <dbReference type="ARBA" id="ARBA00006432"/>
    </source>
</evidence>
<proteinExistence type="inferred from homology"/>
<feature type="transmembrane region" description="Helical" evidence="2">
    <location>
        <begin position="72"/>
        <end position="96"/>
    </location>
</feature>
<reference evidence="5" key="1">
    <citation type="journal article" date="2020" name="Stud. Mycol.">
        <title>101 Dothideomycetes genomes: a test case for predicting lifestyles and emergence of pathogens.</title>
        <authorList>
            <person name="Haridas S."/>
            <person name="Albert R."/>
            <person name="Binder M."/>
            <person name="Bloem J."/>
            <person name="Labutti K."/>
            <person name="Salamov A."/>
            <person name="Andreopoulos B."/>
            <person name="Baker S."/>
            <person name="Barry K."/>
            <person name="Bills G."/>
            <person name="Bluhm B."/>
            <person name="Cannon C."/>
            <person name="Castanera R."/>
            <person name="Culley D."/>
            <person name="Daum C."/>
            <person name="Ezra D."/>
            <person name="Gonzalez J."/>
            <person name="Henrissat B."/>
            <person name="Kuo A."/>
            <person name="Liang C."/>
            <person name="Lipzen A."/>
            <person name="Lutzoni F."/>
            <person name="Magnuson J."/>
            <person name="Mondo S."/>
            <person name="Nolan M."/>
            <person name="Ohm R."/>
            <person name="Pangilinan J."/>
            <person name="Park H.-J."/>
            <person name="Ramirez L."/>
            <person name="Alfaro M."/>
            <person name="Sun H."/>
            <person name="Tritt A."/>
            <person name="Yoshinaga Y."/>
            <person name="Zwiers L.-H."/>
            <person name="Turgeon B."/>
            <person name="Goodwin S."/>
            <person name="Spatafora J."/>
            <person name="Crous P."/>
            <person name="Grigoriev I."/>
        </authorList>
    </citation>
    <scope>NUCLEOTIDE SEQUENCE</scope>
    <source>
        <strain evidence="5">CBS 269.34</strain>
    </source>
</reference>
<evidence type="ECO:0000313" key="5">
    <source>
        <dbReference type="EMBL" id="KAF2502631.1"/>
    </source>
</evidence>
<dbReference type="Proteomes" id="UP000799750">
    <property type="component" value="Unassembled WGS sequence"/>
</dbReference>
<keyword evidence="6" id="KW-1185">Reference proteome</keyword>
<comment type="similarity">
    <text evidence="1">Belongs to the ATP-dependent AMP-binding enzyme family.</text>
</comment>
<dbReference type="InterPro" id="IPR020845">
    <property type="entry name" value="AMP-binding_CS"/>
</dbReference>
<accession>A0A6A6RDJ1</accession>
<evidence type="ECO:0000256" key="2">
    <source>
        <dbReference type="SAM" id="Phobius"/>
    </source>
</evidence>
<evidence type="ECO:0000313" key="6">
    <source>
        <dbReference type="Proteomes" id="UP000799750"/>
    </source>
</evidence>
<dbReference type="FunFam" id="3.30.300.30:FF:000007">
    <property type="entry name" value="4-coumarate--CoA ligase 2"/>
    <property type="match status" value="1"/>
</dbReference>
<evidence type="ECO:0000259" key="4">
    <source>
        <dbReference type="Pfam" id="PF13193"/>
    </source>
</evidence>
<feature type="domain" description="AMP-binding enzyme C-terminal" evidence="4">
    <location>
        <begin position="463"/>
        <end position="538"/>
    </location>
</feature>
<dbReference type="GO" id="GO:0016405">
    <property type="term" value="F:CoA-ligase activity"/>
    <property type="evidence" value="ECO:0007669"/>
    <property type="project" value="TreeGrafter"/>
</dbReference>
<protein>
    <submittedName>
        <fullName evidence="5">4-coumarate-CoA ligase-like protein</fullName>
    </submittedName>
</protein>